<dbReference type="OrthoDB" id="2691694at2"/>
<protein>
    <submittedName>
        <fullName evidence="1">Cortex morphogenetic protein CmpA</fullName>
    </submittedName>
</protein>
<dbReference type="AlphaFoldDB" id="A0A3R9R894"/>
<reference evidence="1 2" key="1">
    <citation type="submission" date="2018-10" db="EMBL/GenBank/DDBJ databases">
        <title>Draft genome sequence of Bacillus salarius IM0101, isolated from a hypersaline soil in Inner Mongolia, China.</title>
        <authorList>
            <person name="Yamprayoonswat W."/>
            <person name="Boonvisut S."/>
            <person name="Jumpathong W."/>
            <person name="Sittihan S."/>
            <person name="Ruangsuj P."/>
            <person name="Wanthongcharoen S."/>
            <person name="Thongpramul N."/>
            <person name="Pimmason S."/>
            <person name="Yu B."/>
            <person name="Yasawong M."/>
        </authorList>
    </citation>
    <scope>NUCLEOTIDE SEQUENCE [LARGE SCALE GENOMIC DNA]</scope>
    <source>
        <strain evidence="1 2">IM0101</strain>
    </source>
</reference>
<evidence type="ECO:0000313" key="1">
    <source>
        <dbReference type="EMBL" id="RSL29414.1"/>
    </source>
</evidence>
<dbReference type="RefSeq" id="WP_125562554.1">
    <property type="nucleotide sequence ID" value="NZ_JAUSUM010000003.1"/>
</dbReference>
<organism evidence="1 2">
    <name type="scientific">Salibacterium salarium</name>
    <dbReference type="NCBI Taxonomy" id="284579"/>
    <lineage>
        <taxon>Bacteria</taxon>
        <taxon>Bacillati</taxon>
        <taxon>Bacillota</taxon>
        <taxon>Bacilli</taxon>
        <taxon>Bacillales</taxon>
        <taxon>Bacillaceae</taxon>
    </lineage>
</organism>
<dbReference type="NCBIfam" id="NF033225">
    <property type="entry name" value="spore_CmpA"/>
    <property type="match status" value="1"/>
</dbReference>
<sequence length="43" mass="5378">MPGWFMKQMEKAFFEKNRREIRVLNQCWFDYKFKQKSLASDKS</sequence>
<name>A0A3R9R894_9BACI</name>
<gene>
    <name evidence="1" type="primary">cmpA</name>
    <name evidence="1" type="ORF">D7Z54_31280</name>
</gene>
<dbReference type="Proteomes" id="UP000275076">
    <property type="component" value="Unassembled WGS sequence"/>
</dbReference>
<dbReference type="Pfam" id="PF26301">
    <property type="entry name" value="spore_CmpA"/>
    <property type="match status" value="1"/>
</dbReference>
<dbReference type="InterPro" id="IPR047764">
    <property type="entry name" value="CmpA"/>
</dbReference>
<comment type="caution">
    <text evidence="1">The sequence shown here is derived from an EMBL/GenBank/DDBJ whole genome shotgun (WGS) entry which is preliminary data.</text>
</comment>
<proteinExistence type="predicted"/>
<keyword evidence="2" id="KW-1185">Reference proteome</keyword>
<evidence type="ECO:0000313" key="2">
    <source>
        <dbReference type="Proteomes" id="UP000275076"/>
    </source>
</evidence>
<accession>A0A3R9R894</accession>
<dbReference type="EMBL" id="RBVX01000068">
    <property type="protein sequence ID" value="RSL29414.1"/>
    <property type="molecule type" value="Genomic_DNA"/>
</dbReference>